<comment type="caution">
    <text evidence="1">The sequence shown here is derived from an EMBL/GenBank/DDBJ whole genome shotgun (WGS) entry which is preliminary data.</text>
</comment>
<keyword evidence="2" id="KW-1185">Reference proteome</keyword>
<name>A0ACB5T995_AMBMO</name>
<dbReference type="Proteomes" id="UP001165064">
    <property type="component" value="Unassembled WGS sequence"/>
</dbReference>
<gene>
    <name evidence="1" type="ORF">Amon02_000631000</name>
</gene>
<reference evidence="1" key="1">
    <citation type="submission" date="2023-04" db="EMBL/GenBank/DDBJ databases">
        <title>Ambrosiozyma monospora NBRC 10751.</title>
        <authorList>
            <person name="Ichikawa N."/>
            <person name="Sato H."/>
            <person name="Tonouchi N."/>
        </authorList>
    </citation>
    <scope>NUCLEOTIDE SEQUENCE</scope>
    <source>
        <strain evidence="1">NBRC 10751</strain>
    </source>
</reference>
<dbReference type="EMBL" id="BSXS01004891">
    <property type="protein sequence ID" value="GME83651.1"/>
    <property type="molecule type" value="Genomic_DNA"/>
</dbReference>
<protein>
    <submittedName>
        <fullName evidence="1">Unnamed protein product</fullName>
    </submittedName>
</protein>
<accession>A0ACB5T995</accession>
<evidence type="ECO:0000313" key="1">
    <source>
        <dbReference type="EMBL" id="GME83651.1"/>
    </source>
</evidence>
<sequence>MESKLPIYEQAVEFAEGVKAKWPNKWLAYNLSPSFNWNKAMSTEEQQTFITRLAKLGYIWQFITLAGLHTTGLAVDNFARDFAKIGMKAYGKNIQAKEIEDEVEVVKHQKWSGAEYIDSIVKLVTGGVSSTAAMGAGVTENQFKD</sequence>
<evidence type="ECO:0000313" key="2">
    <source>
        <dbReference type="Proteomes" id="UP001165064"/>
    </source>
</evidence>
<proteinExistence type="predicted"/>
<organism evidence="1 2">
    <name type="scientific">Ambrosiozyma monospora</name>
    <name type="common">Yeast</name>
    <name type="synonym">Endomycopsis monosporus</name>
    <dbReference type="NCBI Taxonomy" id="43982"/>
    <lineage>
        <taxon>Eukaryota</taxon>
        <taxon>Fungi</taxon>
        <taxon>Dikarya</taxon>
        <taxon>Ascomycota</taxon>
        <taxon>Saccharomycotina</taxon>
        <taxon>Pichiomycetes</taxon>
        <taxon>Pichiales</taxon>
        <taxon>Pichiaceae</taxon>
        <taxon>Ambrosiozyma</taxon>
    </lineage>
</organism>